<dbReference type="Proteomes" id="UP001153269">
    <property type="component" value="Unassembled WGS sequence"/>
</dbReference>
<accession>A0A9N7YUF7</accession>
<organism evidence="2 3">
    <name type="scientific">Pleuronectes platessa</name>
    <name type="common">European plaice</name>
    <dbReference type="NCBI Taxonomy" id="8262"/>
    <lineage>
        <taxon>Eukaryota</taxon>
        <taxon>Metazoa</taxon>
        <taxon>Chordata</taxon>
        <taxon>Craniata</taxon>
        <taxon>Vertebrata</taxon>
        <taxon>Euteleostomi</taxon>
        <taxon>Actinopterygii</taxon>
        <taxon>Neopterygii</taxon>
        <taxon>Teleostei</taxon>
        <taxon>Neoteleostei</taxon>
        <taxon>Acanthomorphata</taxon>
        <taxon>Carangaria</taxon>
        <taxon>Pleuronectiformes</taxon>
        <taxon>Pleuronectoidei</taxon>
        <taxon>Pleuronectidae</taxon>
        <taxon>Pleuronectes</taxon>
    </lineage>
</organism>
<feature type="non-terminal residue" evidence="2">
    <location>
        <position position="1"/>
    </location>
</feature>
<proteinExistence type="predicted"/>
<reference evidence="2" key="1">
    <citation type="submission" date="2020-03" db="EMBL/GenBank/DDBJ databases">
        <authorList>
            <person name="Weist P."/>
        </authorList>
    </citation>
    <scope>NUCLEOTIDE SEQUENCE</scope>
</reference>
<dbReference type="EMBL" id="CADEAL010002063">
    <property type="protein sequence ID" value="CAB1437718.1"/>
    <property type="molecule type" value="Genomic_DNA"/>
</dbReference>
<comment type="caution">
    <text evidence="2">The sequence shown here is derived from an EMBL/GenBank/DDBJ whole genome shotgun (WGS) entry which is preliminary data.</text>
</comment>
<keyword evidence="3" id="KW-1185">Reference proteome</keyword>
<evidence type="ECO:0000313" key="2">
    <source>
        <dbReference type="EMBL" id="CAB1437718.1"/>
    </source>
</evidence>
<name>A0A9N7YUF7_PLEPL</name>
<sequence length="359" mass="39368">EPVPLWNVSFRCYLAAIRIRTTRSVCPCSTPVTMWHVLGELPRGVRTVRCAVVHLLMHCLPRRQAASSSGRSVLYSGEHLWEVLFGRVWGVVWGLRKGMMGTTGIAYSVKAVRMDAKAHDGCADSESSVMKEIAASHNNRDNGPGLSDCLQCCRFLNHCDAALTITETCSNPDPDPNPDPDLDLDPDPDPKPCPERLFLLDRGTCEFNSLLSTRETRDPAGLWIWDQGPAGLWTLRSGSGRTLDPGIRIRQDSRSRNQDRAGLWIRILQDSGSRDQDPAGLWILGSGSCRTLDQDPAGLWIQGSGSRRTLDPGIRIRQDAGSGSCRTLDPGIRIRQDAGSGSCRTLDPGIRTSLVMPVS</sequence>
<protein>
    <submittedName>
        <fullName evidence="2">Uncharacterized protein</fullName>
    </submittedName>
</protein>
<evidence type="ECO:0000313" key="3">
    <source>
        <dbReference type="Proteomes" id="UP001153269"/>
    </source>
</evidence>
<evidence type="ECO:0000256" key="1">
    <source>
        <dbReference type="SAM" id="MobiDB-lite"/>
    </source>
</evidence>
<dbReference type="AlphaFoldDB" id="A0A9N7YUF7"/>
<feature type="compositionally biased region" description="Acidic residues" evidence="1">
    <location>
        <begin position="176"/>
        <end position="187"/>
    </location>
</feature>
<gene>
    <name evidence="2" type="ORF">PLEPLA_LOCUS25738</name>
</gene>
<feature type="region of interest" description="Disordered" evidence="1">
    <location>
        <begin position="169"/>
        <end position="190"/>
    </location>
</feature>